<evidence type="ECO:0000313" key="3">
    <source>
        <dbReference type="Proteomes" id="UP000536509"/>
    </source>
</evidence>
<feature type="signal peptide" evidence="1">
    <location>
        <begin position="1"/>
        <end position="18"/>
    </location>
</feature>
<dbReference type="GO" id="GO:0004180">
    <property type="term" value="F:carboxypeptidase activity"/>
    <property type="evidence" value="ECO:0007669"/>
    <property type="project" value="UniProtKB-KW"/>
</dbReference>
<keyword evidence="2" id="KW-0645">Protease</keyword>
<organism evidence="2 3">
    <name type="scientific">Flavobacterium rivulicola</name>
    <dbReference type="NCBI Taxonomy" id="2732161"/>
    <lineage>
        <taxon>Bacteria</taxon>
        <taxon>Pseudomonadati</taxon>
        <taxon>Bacteroidota</taxon>
        <taxon>Flavobacteriia</taxon>
        <taxon>Flavobacteriales</taxon>
        <taxon>Flavobacteriaceae</taxon>
        <taxon>Flavobacterium</taxon>
    </lineage>
</organism>
<dbReference type="Pfam" id="PF13715">
    <property type="entry name" value="CarbopepD_reg_2"/>
    <property type="match status" value="1"/>
</dbReference>
<dbReference type="InterPro" id="IPR008969">
    <property type="entry name" value="CarboxyPept-like_regulatory"/>
</dbReference>
<dbReference type="AlphaFoldDB" id="A0A7Y3RAL6"/>
<dbReference type="Proteomes" id="UP000536509">
    <property type="component" value="Unassembled WGS sequence"/>
</dbReference>
<keyword evidence="1" id="KW-0732">Signal</keyword>
<comment type="caution">
    <text evidence="2">The sequence shown here is derived from an EMBL/GenBank/DDBJ whole genome shotgun (WGS) entry which is preliminary data.</text>
</comment>
<evidence type="ECO:0000256" key="1">
    <source>
        <dbReference type="SAM" id="SignalP"/>
    </source>
</evidence>
<feature type="chain" id="PRO_5031401396" evidence="1">
    <location>
        <begin position="19"/>
        <end position="262"/>
    </location>
</feature>
<evidence type="ECO:0000313" key="2">
    <source>
        <dbReference type="EMBL" id="NNT72972.1"/>
    </source>
</evidence>
<keyword evidence="2" id="KW-0378">Hydrolase</keyword>
<protein>
    <submittedName>
        <fullName evidence="2">Carboxypeptidase-like regulatory domain-containing protein</fullName>
    </submittedName>
</protein>
<dbReference type="EMBL" id="JABEVX010000009">
    <property type="protein sequence ID" value="NNT72972.1"/>
    <property type="molecule type" value="Genomic_DNA"/>
</dbReference>
<reference evidence="2 3" key="1">
    <citation type="submission" date="2020-05" db="EMBL/GenBank/DDBJ databases">
        <title>Draft genome of Flavobacterium sp. IMCC34852.</title>
        <authorList>
            <person name="Song J."/>
            <person name="Cho J.-C."/>
        </authorList>
    </citation>
    <scope>NUCLEOTIDE SEQUENCE [LARGE SCALE GENOMIC DNA]</scope>
    <source>
        <strain evidence="2 3">IMCC34852</strain>
    </source>
</reference>
<keyword evidence="3" id="KW-1185">Reference proteome</keyword>
<gene>
    <name evidence="2" type="ORF">HKT18_12150</name>
</gene>
<dbReference type="SUPFAM" id="SSF49464">
    <property type="entry name" value="Carboxypeptidase regulatory domain-like"/>
    <property type="match status" value="1"/>
</dbReference>
<accession>A0A7Y3RAL6</accession>
<dbReference type="RefSeq" id="WP_171223136.1">
    <property type="nucleotide sequence ID" value="NZ_CP121446.1"/>
</dbReference>
<keyword evidence="2" id="KW-0121">Carboxypeptidase</keyword>
<sequence length="262" mass="29810">MRYFTLLFLFLFSLSALAQDNPTGQKVSGTIVNDNNLLPIANANVININKVKGVVTNASGYFEMEVSVSDTLHISILGYQSLRIRVTNDWLKNGTAKILMTEKAIALEEVIVKKYDLTGYLEVDSKLIPEKENFRYSISGLPQAYEAGESSPNAFTRVLGSIFNPADMLYNFFGNKPKELKKLKQMKKDDTVRNLLESKFDREMISVLLGVDKKEIAEILQRCNYSESFIQTANDLQIMDAISECYEQYKVLTKKHEKYIKE</sequence>
<proteinExistence type="predicted"/>
<name>A0A7Y3RAL6_9FLAO</name>